<proteinExistence type="predicted"/>
<gene>
    <name evidence="2" type="ORF">FTUN_0934</name>
</gene>
<dbReference type="Proteomes" id="UP000503447">
    <property type="component" value="Chromosome"/>
</dbReference>
<evidence type="ECO:0008006" key="4">
    <source>
        <dbReference type="Google" id="ProtNLM"/>
    </source>
</evidence>
<dbReference type="SUPFAM" id="SSF54523">
    <property type="entry name" value="Pili subunits"/>
    <property type="match status" value="1"/>
</dbReference>
<dbReference type="Gene3D" id="3.30.700.10">
    <property type="entry name" value="Glycoprotein, Type 4 Pilin"/>
    <property type="match status" value="1"/>
</dbReference>
<dbReference type="EMBL" id="CP053452">
    <property type="protein sequence ID" value="QJW93428.1"/>
    <property type="molecule type" value="Genomic_DNA"/>
</dbReference>
<protein>
    <recommendedName>
        <fullName evidence="4">Type II secretion system protein GspG C-terminal domain-containing protein</fullName>
    </recommendedName>
</protein>
<dbReference type="KEGG" id="ftj:FTUN_0934"/>
<sequence length="511" mass="56240">MNALALPLLLFVASADEKPPAPKLPLGKDTTYVVGPLDKHGYIDYEAALNAEMSKGVNPNKNANVLLVQSFGPAPEGGDGMPAEYFKWLDVPAPPKDGDYFLGIYKVAHDKLGLTQEQMEALYEFMGRANQRPWAAKDCVPLAEWLKINERPLATAIEATKRPEYFNPLTSRRSEGESSNLIGALLPTVQKCREIASALTCRAMLKLGEKKYDDAWADIYACHRLGRLLTRGATLIETLVGIAISQIATNATLAYLDRADLSAKQTLERLKELHALPPVAALADKIGTGERMMGLDGLQLVRRGGHLERPNVKPTPEELKALEKIDWVPAMQALNAHYDRTAAAMRIKDRAAREKEFDVIEKELDERVKVGRTLESLQKLISDAGEGKVTGKKIGDVLVALLAPGVRKIQQAHDRVTQVERNLHVAFALAAYRKDNGAYPTKLADLAPAYLAAVPDDLFANQPIIYKPDAKGYLLYSVGPNGRDDGGRWYNDDPPGDDPNVRMPLPELKKK</sequence>
<dbReference type="AlphaFoldDB" id="A0A6M5YHI8"/>
<evidence type="ECO:0000313" key="2">
    <source>
        <dbReference type="EMBL" id="QJW93428.1"/>
    </source>
</evidence>
<name>A0A6M5YHI8_9BACT</name>
<dbReference type="RefSeq" id="WP_171469616.1">
    <property type="nucleotide sequence ID" value="NZ_CP053452.2"/>
</dbReference>
<evidence type="ECO:0000256" key="1">
    <source>
        <dbReference type="SAM" id="MobiDB-lite"/>
    </source>
</evidence>
<accession>A0A6M5YHI8</accession>
<keyword evidence="3" id="KW-1185">Reference proteome</keyword>
<feature type="region of interest" description="Disordered" evidence="1">
    <location>
        <begin position="484"/>
        <end position="511"/>
    </location>
</feature>
<organism evidence="2 3">
    <name type="scientific">Frigoriglobus tundricola</name>
    <dbReference type="NCBI Taxonomy" id="2774151"/>
    <lineage>
        <taxon>Bacteria</taxon>
        <taxon>Pseudomonadati</taxon>
        <taxon>Planctomycetota</taxon>
        <taxon>Planctomycetia</taxon>
        <taxon>Gemmatales</taxon>
        <taxon>Gemmataceae</taxon>
        <taxon>Frigoriglobus</taxon>
    </lineage>
</organism>
<evidence type="ECO:0000313" key="3">
    <source>
        <dbReference type="Proteomes" id="UP000503447"/>
    </source>
</evidence>
<reference evidence="3" key="1">
    <citation type="submission" date="2020-05" db="EMBL/GenBank/DDBJ databases">
        <title>Frigoriglobus tundricola gen. nov., sp. nov., a psychrotolerant cellulolytic planctomycete of the family Gemmataceae with two divergent copies of 16S rRNA gene.</title>
        <authorList>
            <person name="Kulichevskaya I.S."/>
            <person name="Ivanova A.A."/>
            <person name="Naumoff D.G."/>
            <person name="Beletsky A.V."/>
            <person name="Rijpstra W.I.C."/>
            <person name="Sinninghe Damste J.S."/>
            <person name="Mardanov A.V."/>
            <person name="Ravin N.V."/>
            <person name="Dedysh S.N."/>
        </authorList>
    </citation>
    <scope>NUCLEOTIDE SEQUENCE [LARGE SCALE GENOMIC DNA]</scope>
    <source>
        <strain evidence="3">PL17</strain>
    </source>
</reference>
<dbReference type="InterPro" id="IPR045584">
    <property type="entry name" value="Pilin-like"/>
</dbReference>